<evidence type="ECO:0000313" key="6">
    <source>
        <dbReference type="Proteomes" id="UP000285211"/>
    </source>
</evidence>
<dbReference type="InterPro" id="IPR015422">
    <property type="entry name" value="PyrdxlP-dep_Trfase_small"/>
</dbReference>
<dbReference type="PANTHER" id="PTHR13693:SF100">
    <property type="entry name" value="8-AMINO-7-OXONONANOATE SYNTHASE"/>
    <property type="match status" value="1"/>
</dbReference>
<keyword evidence="5" id="KW-0032">Aminotransferase</keyword>
<dbReference type="GO" id="GO:0008710">
    <property type="term" value="F:8-amino-7-oxononanoate synthase activity"/>
    <property type="evidence" value="ECO:0007669"/>
    <property type="project" value="TreeGrafter"/>
</dbReference>
<dbReference type="EMBL" id="SACJ01000013">
    <property type="protein sequence ID" value="RVT72297.1"/>
    <property type="molecule type" value="Genomic_DNA"/>
</dbReference>
<dbReference type="Proteomes" id="UP000285211">
    <property type="component" value="Unassembled WGS sequence"/>
</dbReference>
<dbReference type="InterPro" id="IPR050087">
    <property type="entry name" value="AON_synthase_class-II"/>
</dbReference>
<comment type="caution">
    <text evidence="5">The sequence shown here is derived from an EMBL/GenBank/DDBJ whole genome shotgun (WGS) entry which is preliminary data.</text>
</comment>
<keyword evidence="2 5" id="KW-0808">Transferase</keyword>
<dbReference type="Gene3D" id="3.40.640.10">
    <property type="entry name" value="Type I PLP-dependent aspartate aminotransferase-like (Major domain)"/>
    <property type="match status" value="1"/>
</dbReference>
<organism evidence="5 6">
    <name type="scientific">Flavobacterium sufflavum</name>
    <dbReference type="NCBI Taxonomy" id="1921138"/>
    <lineage>
        <taxon>Bacteria</taxon>
        <taxon>Pseudomonadati</taxon>
        <taxon>Bacteroidota</taxon>
        <taxon>Flavobacteriia</taxon>
        <taxon>Flavobacteriales</taxon>
        <taxon>Flavobacteriaceae</taxon>
        <taxon>Flavobacterium</taxon>
    </lineage>
</organism>
<dbReference type="OrthoDB" id="846426at2"/>
<proteinExistence type="predicted"/>
<evidence type="ECO:0000259" key="4">
    <source>
        <dbReference type="Pfam" id="PF00155"/>
    </source>
</evidence>
<evidence type="ECO:0000313" key="5">
    <source>
        <dbReference type="EMBL" id="RVT72297.1"/>
    </source>
</evidence>
<feature type="domain" description="Aminotransferase class I/classII large" evidence="4">
    <location>
        <begin position="71"/>
        <end position="336"/>
    </location>
</feature>
<dbReference type="SUPFAM" id="SSF53383">
    <property type="entry name" value="PLP-dependent transferases"/>
    <property type="match status" value="1"/>
</dbReference>
<keyword evidence="3" id="KW-0663">Pyridoxal phosphate</keyword>
<protein>
    <submittedName>
        <fullName evidence="5">Pyridoxal phosphate-dependent aminotransferase family protein</fullName>
    </submittedName>
</protein>
<evidence type="ECO:0000256" key="1">
    <source>
        <dbReference type="ARBA" id="ARBA00001933"/>
    </source>
</evidence>
<dbReference type="Pfam" id="PF00155">
    <property type="entry name" value="Aminotran_1_2"/>
    <property type="match status" value="1"/>
</dbReference>
<dbReference type="GO" id="GO:0008483">
    <property type="term" value="F:transaminase activity"/>
    <property type="evidence" value="ECO:0007669"/>
    <property type="project" value="UniProtKB-KW"/>
</dbReference>
<dbReference type="PANTHER" id="PTHR13693">
    <property type="entry name" value="CLASS II AMINOTRANSFERASE/8-AMINO-7-OXONONANOATE SYNTHASE"/>
    <property type="match status" value="1"/>
</dbReference>
<dbReference type="RefSeq" id="WP_128197239.1">
    <property type="nucleotide sequence ID" value="NZ_SACJ01000013.1"/>
</dbReference>
<evidence type="ECO:0000256" key="3">
    <source>
        <dbReference type="ARBA" id="ARBA00022898"/>
    </source>
</evidence>
<evidence type="ECO:0000256" key="2">
    <source>
        <dbReference type="ARBA" id="ARBA00022679"/>
    </source>
</evidence>
<dbReference type="AlphaFoldDB" id="A0A3S2U239"/>
<dbReference type="InterPro" id="IPR015421">
    <property type="entry name" value="PyrdxlP-dep_Trfase_major"/>
</dbReference>
<dbReference type="InterPro" id="IPR004839">
    <property type="entry name" value="Aminotransferase_I/II_large"/>
</dbReference>
<keyword evidence="6" id="KW-1185">Reference proteome</keyword>
<dbReference type="GO" id="GO:0009102">
    <property type="term" value="P:biotin biosynthetic process"/>
    <property type="evidence" value="ECO:0007669"/>
    <property type="project" value="TreeGrafter"/>
</dbReference>
<dbReference type="GO" id="GO:0030170">
    <property type="term" value="F:pyridoxal phosphate binding"/>
    <property type="evidence" value="ECO:0007669"/>
    <property type="project" value="InterPro"/>
</dbReference>
<name>A0A3S2U239_9FLAO</name>
<accession>A0A3S2U239</accession>
<comment type="cofactor">
    <cofactor evidence="1">
        <name>pyridoxal 5'-phosphate</name>
        <dbReference type="ChEBI" id="CHEBI:597326"/>
    </cofactor>
</comment>
<dbReference type="InterPro" id="IPR015424">
    <property type="entry name" value="PyrdxlP-dep_Trfase"/>
</dbReference>
<dbReference type="Gene3D" id="3.90.1150.10">
    <property type="entry name" value="Aspartate Aminotransferase, domain 1"/>
    <property type="match status" value="1"/>
</dbReference>
<sequence>MKVTKFPDRVLKIDDEKYLYFGGTAYLGLPPNKKFQKILFKNIARWGTAYGSSRNANIKLIAYEKGEFFLAKFIQADAAVTVSSGMLAGRLVLEALKSETAVFYHFPDNHVAISNGDSLPFYINEELNPRLLDDKPEKITILSDAVASNTVTTADFSALEQIPNHKEITLVIDESHSLGILGTNGNGIFSTINQPNVKRKIMVSSLGKAMGLSGGVIASDIDFMNQIKLNDTFVSSAGMNPAFVKTLADAEELYVSQHKKLKKNTNYLNSKLLPNRNILFDKNYPVIYPKIENINSVLASNKIIITNFKYTSEDNYLNRIIITANHKKKDLDKIAKILNQYQSKDE</sequence>
<reference evidence="5 6" key="1">
    <citation type="submission" date="2019-01" db="EMBL/GenBank/DDBJ databases">
        <authorList>
            <person name="Chen W.-M."/>
        </authorList>
    </citation>
    <scope>NUCLEOTIDE SEQUENCE [LARGE SCALE GENOMIC DNA]</scope>
    <source>
        <strain evidence="5 6">BBQ-12</strain>
    </source>
</reference>
<gene>
    <name evidence="5" type="ORF">EOD40_15985</name>
</gene>